<dbReference type="RefSeq" id="WP_135625561.1">
    <property type="nucleotide sequence ID" value="NZ_RQGD01000054.1"/>
</dbReference>
<evidence type="ECO:0000313" key="1">
    <source>
        <dbReference type="EMBL" id="TGL55423.1"/>
    </source>
</evidence>
<accession>A0A4R9JT79</accession>
<dbReference type="EMBL" id="RQGD01000054">
    <property type="protein sequence ID" value="TGL55423.1"/>
    <property type="molecule type" value="Genomic_DNA"/>
</dbReference>
<sequence length="382" mass="41240">MQKILSALKKSCLLFVVGMLGTFCEPNQKKDVTTDQLFMALAGTPSSWEITSVQCNFINDSENGITSDYFVLISGANLPMTDVHCKGEKITKIDSFSFDPPLPEGIEAKIESDTLVLTGSPKKESPSTEYRIELQGSNTKEIGNFLVYIVSESENSSIFTPYSSVELAKNLQESWNIGSMGKGNSIQVTFDPPLPSGMSYDPVSGILSGNTNASLGFNGHRISINDPAGESSYVQAVNESLLFILIVPLRMNYPYTTYWLPTNAITEIIPEVRSATSASYAIVGTPLASGLSLQSSNGIISGVTPSYEWTSAIEIKGTNSLGENSSYLNFKILSREKMTCNSSGIAAGCTKGSPYSCPATRQCFSSYNSCKYGANYSTPCQF</sequence>
<proteinExistence type="predicted"/>
<dbReference type="Proteomes" id="UP000297693">
    <property type="component" value="Unassembled WGS sequence"/>
</dbReference>
<organism evidence="1 2">
    <name type="scientific">Leptospira ognonensis</name>
    <dbReference type="NCBI Taxonomy" id="2484945"/>
    <lineage>
        <taxon>Bacteria</taxon>
        <taxon>Pseudomonadati</taxon>
        <taxon>Spirochaetota</taxon>
        <taxon>Spirochaetia</taxon>
        <taxon>Leptospirales</taxon>
        <taxon>Leptospiraceae</taxon>
        <taxon>Leptospira</taxon>
    </lineage>
</organism>
<gene>
    <name evidence="1" type="ORF">EHQ58_18515</name>
</gene>
<comment type="caution">
    <text evidence="1">The sequence shown here is derived from an EMBL/GenBank/DDBJ whole genome shotgun (WGS) entry which is preliminary data.</text>
</comment>
<reference evidence="1" key="1">
    <citation type="journal article" date="2019" name="PLoS Negl. Trop. Dis.">
        <title>Revisiting the worldwide diversity of Leptospira species in the environment.</title>
        <authorList>
            <person name="Vincent A.T."/>
            <person name="Schiettekatte O."/>
            <person name="Bourhy P."/>
            <person name="Veyrier F.J."/>
            <person name="Picardeau M."/>
        </authorList>
    </citation>
    <scope>NUCLEOTIDE SEQUENCE [LARGE SCALE GENOMIC DNA]</scope>
    <source>
        <strain evidence="1">201702476</strain>
    </source>
</reference>
<evidence type="ECO:0000313" key="2">
    <source>
        <dbReference type="Proteomes" id="UP000297693"/>
    </source>
</evidence>
<name>A0A4R9JT79_9LEPT</name>
<protein>
    <submittedName>
        <fullName evidence="1">Uncharacterized protein</fullName>
    </submittedName>
</protein>
<dbReference type="AlphaFoldDB" id="A0A4R9JT79"/>
<keyword evidence="2" id="KW-1185">Reference proteome</keyword>